<keyword evidence="4" id="KW-1185">Reference proteome</keyword>
<feature type="transmembrane region" description="Helical" evidence="2">
    <location>
        <begin position="72"/>
        <end position="94"/>
    </location>
</feature>
<feature type="transmembrane region" description="Helical" evidence="2">
    <location>
        <begin position="167"/>
        <end position="189"/>
    </location>
</feature>
<feature type="transmembrane region" description="Helical" evidence="2">
    <location>
        <begin position="134"/>
        <end position="155"/>
    </location>
</feature>
<dbReference type="InterPro" id="IPR018750">
    <property type="entry name" value="DUF2306_membrane"/>
</dbReference>
<dbReference type="RefSeq" id="WP_337712273.1">
    <property type="nucleotide sequence ID" value="NZ_JBBEGL010000001.1"/>
</dbReference>
<feature type="transmembrane region" description="Helical" evidence="2">
    <location>
        <begin position="106"/>
        <end position="128"/>
    </location>
</feature>
<sequence length="241" mass="26851">MTTLAPAPDRPAPRPGPAGDAATPWWRRPWVLPLTALVAAALVFMWASYITLDARTATVELPPEYPGKYQIVLAHIVFGTVALVAVVLQVWPWLRRRHPRVHRWVGRVYVVGGVAPSAALAAVLLPMIAGSHWLAWASRVTLEVLWVATTAVGAISARRRRWTLHRWAMLSSFALTMDAFSTRFLQVALMPLYPDVIDEGAFLLLVGWGGWVANLLLVQAWLLRSMRRSRRDRTRGDVLAA</sequence>
<comment type="caution">
    <text evidence="3">The sequence shown here is derived from an EMBL/GenBank/DDBJ whole genome shotgun (WGS) entry which is preliminary data.</text>
</comment>
<gene>
    <name evidence="3" type="ORF">WCD41_05075</name>
</gene>
<accession>A0ABU8N0B2</accession>
<keyword evidence="2" id="KW-0812">Transmembrane</keyword>
<proteinExistence type="predicted"/>
<keyword evidence="2" id="KW-0472">Membrane</keyword>
<keyword evidence="2" id="KW-1133">Transmembrane helix</keyword>
<dbReference type="Pfam" id="PF10067">
    <property type="entry name" value="DUF2306"/>
    <property type="match status" value="1"/>
</dbReference>
<protein>
    <submittedName>
        <fullName evidence="3">DUF2306 domain-containing protein</fullName>
    </submittedName>
</protein>
<name>A0ABU8N0B2_9PSEU</name>
<feature type="transmembrane region" description="Helical" evidence="2">
    <location>
        <begin position="201"/>
        <end position="223"/>
    </location>
</feature>
<evidence type="ECO:0000313" key="3">
    <source>
        <dbReference type="EMBL" id="MEJ2885813.1"/>
    </source>
</evidence>
<evidence type="ECO:0000313" key="4">
    <source>
        <dbReference type="Proteomes" id="UP001370100"/>
    </source>
</evidence>
<feature type="region of interest" description="Disordered" evidence="1">
    <location>
        <begin position="1"/>
        <end position="20"/>
    </location>
</feature>
<evidence type="ECO:0000256" key="1">
    <source>
        <dbReference type="SAM" id="MobiDB-lite"/>
    </source>
</evidence>
<evidence type="ECO:0000256" key="2">
    <source>
        <dbReference type="SAM" id="Phobius"/>
    </source>
</evidence>
<dbReference type="Proteomes" id="UP001370100">
    <property type="component" value="Unassembled WGS sequence"/>
</dbReference>
<dbReference type="EMBL" id="JBBEGL010000001">
    <property type="protein sequence ID" value="MEJ2885813.1"/>
    <property type="molecule type" value="Genomic_DNA"/>
</dbReference>
<organism evidence="3 4">
    <name type="scientific">Actinomycetospora aeridis</name>
    <dbReference type="NCBI Taxonomy" id="3129231"/>
    <lineage>
        <taxon>Bacteria</taxon>
        <taxon>Bacillati</taxon>
        <taxon>Actinomycetota</taxon>
        <taxon>Actinomycetes</taxon>
        <taxon>Pseudonocardiales</taxon>
        <taxon>Pseudonocardiaceae</taxon>
        <taxon>Actinomycetospora</taxon>
    </lineage>
</organism>
<reference evidence="3 4" key="1">
    <citation type="submission" date="2024-03" db="EMBL/GenBank/DDBJ databases">
        <title>Actinomycetospora sp. OC33-EN06, a novel actinomycete isolated from wild orchid (Aerides multiflora).</title>
        <authorList>
            <person name="Suriyachadkun C."/>
        </authorList>
    </citation>
    <scope>NUCLEOTIDE SEQUENCE [LARGE SCALE GENOMIC DNA]</scope>
    <source>
        <strain evidence="3 4">OC33-EN06</strain>
    </source>
</reference>
<feature type="transmembrane region" description="Helical" evidence="2">
    <location>
        <begin position="30"/>
        <end position="52"/>
    </location>
</feature>